<reference evidence="6 7" key="1">
    <citation type="journal article" date="2014" name="Syst. Appl. Microbiol.">
        <title>Complete genomes of freshwater sulfur oxidizers Sulfuricella denitrificans skB26 and Sulfuritalea hydrogenivorans sk43H: genetic insights into the sulfur oxidation pathway of betaproteobacteria.</title>
        <authorList>
            <person name="Watanabe T."/>
            <person name="Kojima H."/>
            <person name="Fukui M."/>
        </authorList>
    </citation>
    <scope>NUCLEOTIDE SEQUENCE [LARGE SCALE GENOMIC DNA]</scope>
    <source>
        <strain evidence="6">DSM22779</strain>
    </source>
</reference>
<feature type="transmembrane region" description="Helical" evidence="4">
    <location>
        <begin position="171"/>
        <end position="198"/>
    </location>
</feature>
<dbReference type="HOGENOM" id="CLU_001265_59_9_4"/>
<feature type="transmembrane region" description="Helical" evidence="4">
    <location>
        <begin position="141"/>
        <end position="165"/>
    </location>
</feature>
<evidence type="ECO:0000259" key="5">
    <source>
        <dbReference type="PROSITE" id="PS50850"/>
    </source>
</evidence>
<accession>W0SCL5</accession>
<feature type="transmembrane region" description="Helical" evidence="4">
    <location>
        <begin position="82"/>
        <end position="101"/>
    </location>
</feature>
<dbReference type="STRING" id="1223802.SUTH_00970"/>
<keyword evidence="3 4" id="KW-0472">Membrane</keyword>
<gene>
    <name evidence="6" type="ORF">SUTH_00970</name>
</gene>
<dbReference type="InterPro" id="IPR050327">
    <property type="entry name" value="Proton-linked_MCT"/>
</dbReference>
<dbReference type="PANTHER" id="PTHR11360">
    <property type="entry name" value="MONOCARBOXYLATE TRANSPORTER"/>
    <property type="match status" value="1"/>
</dbReference>
<feature type="transmembrane region" description="Helical" evidence="4">
    <location>
        <begin position="339"/>
        <end position="362"/>
    </location>
</feature>
<keyword evidence="2 4" id="KW-1133">Transmembrane helix</keyword>
<evidence type="ECO:0000256" key="4">
    <source>
        <dbReference type="SAM" id="Phobius"/>
    </source>
</evidence>
<dbReference type="CDD" id="cd17355">
    <property type="entry name" value="MFS_YcxA_like"/>
    <property type="match status" value="1"/>
</dbReference>
<evidence type="ECO:0000256" key="2">
    <source>
        <dbReference type="ARBA" id="ARBA00022989"/>
    </source>
</evidence>
<feature type="transmembrane region" description="Helical" evidence="4">
    <location>
        <begin position="12"/>
        <end position="31"/>
    </location>
</feature>
<dbReference type="Pfam" id="PF07690">
    <property type="entry name" value="MFS_1"/>
    <property type="match status" value="1"/>
</dbReference>
<feature type="transmembrane region" description="Helical" evidence="4">
    <location>
        <begin position="51"/>
        <end position="70"/>
    </location>
</feature>
<keyword evidence="1 4" id="KW-0812">Transmembrane</keyword>
<evidence type="ECO:0000313" key="6">
    <source>
        <dbReference type="EMBL" id="BAO28776.1"/>
    </source>
</evidence>
<dbReference type="PROSITE" id="PS50850">
    <property type="entry name" value="MFS"/>
    <property type="match status" value="1"/>
</dbReference>
<dbReference type="Gene3D" id="1.20.1250.20">
    <property type="entry name" value="MFS general substrate transporter like domains"/>
    <property type="match status" value="2"/>
</dbReference>
<dbReference type="InterPro" id="IPR036259">
    <property type="entry name" value="MFS_trans_sf"/>
</dbReference>
<feature type="domain" description="Major facilitator superfamily (MFS) profile" evidence="5">
    <location>
        <begin position="13"/>
        <end position="398"/>
    </location>
</feature>
<feature type="transmembrane region" description="Helical" evidence="4">
    <location>
        <begin position="253"/>
        <end position="272"/>
    </location>
</feature>
<evidence type="ECO:0000256" key="3">
    <source>
        <dbReference type="ARBA" id="ARBA00023136"/>
    </source>
</evidence>
<evidence type="ECO:0000313" key="7">
    <source>
        <dbReference type="Proteomes" id="UP000031637"/>
    </source>
</evidence>
<evidence type="ECO:0000256" key="1">
    <source>
        <dbReference type="ARBA" id="ARBA00022692"/>
    </source>
</evidence>
<dbReference type="OrthoDB" id="146345at2"/>
<dbReference type="SUPFAM" id="SSF103473">
    <property type="entry name" value="MFS general substrate transporter"/>
    <property type="match status" value="1"/>
</dbReference>
<protein>
    <submittedName>
        <fullName evidence="6">MFS transporter</fullName>
    </submittedName>
</protein>
<feature type="transmembrane region" description="Helical" evidence="4">
    <location>
        <begin position="107"/>
        <end position="129"/>
    </location>
</feature>
<organism evidence="6 7">
    <name type="scientific">Sulfuritalea hydrogenivorans sk43H</name>
    <dbReference type="NCBI Taxonomy" id="1223802"/>
    <lineage>
        <taxon>Bacteria</taxon>
        <taxon>Pseudomonadati</taxon>
        <taxon>Pseudomonadota</taxon>
        <taxon>Betaproteobacteria</taxon>
        <taxon>Nitrosomonadales</taxon>
        <taxon>Sterolibacteriaceae</taxon>
        <taxon>Sulfuritalea</taxon>
    </lineage>
</organism>
<dbReference type="Proteomes" id="UP000031637">
    <property type="component" value="Chromosome"/>
</dbReference>
<dbReference type="RefSeq" id="WP_052473258.1">
    <property type="nucleotide sequence ID" value="NZ_AP012547.1"/>
</dbReference>
<feature type="transmembrane region" description="Helical" evidence="4">
    <location>
        <begin position="284"/>
        <end position="304"/>
    </location>
</feature>
<feature type="transmembrane region" description="Helical" evidence="4">
    <location>
        <begin position="374"/>
        <end position="393"/>
    </location>
</feature>
<dbReference type="KEGG" id="shd:SUTH_00970"/>
<dbReference type="PANTHER" id="PTHR11360:SF284">
    <property type="entry name" value="EG:103B4.3 PROTEIN-RELATED"/>
    <property type="match status" value="1"/>
</dbReference>
<dbReference type="EMBL" id="AP012547">
    <property type="protein sequence ID" value="BAO28776.1"/>
    <property type="molecule type" value="Genomic_DNA"/>
</dbReference>
<dbReference type="GO" id="GO:0022857">
    <property type="term" value="F:transmembrane transporter activity"/>
    <property type="evidence" value="ECO:0007669"/>
    <property type="project" value="InterPro"/>
</dbReference>
<keyword evidence="7" id="KW-1185">Reference proteome</keyword>
<sequence length="407" mass="42886">MTNPSPPLAQRPLATVLTFAALIVCVAMGIRHTFGLFLTPMSMEHQWSREVFSFALALQNLLWGATQPFAGWLADRYGARRVLWSASVLYALGLLGMAYAATGTGLAATAGLMIGAAQSGCTYSVVFAAMGKLVPDAKRGWAMGVVAAAGSFGQFLMIPVASGLIGGMGWFGTLLVFAASALLIIPLGGALTKGLVAGASGHGQTAREALGEAMREKSFVLLIAGYFVCGFQVVFIGVHFPTYLIDKGMGAEVGMTALALIGLFNVFGSYSAGHLGNRLPKRHVLAGIYAARSVVISLFLWAPLSPVSVYLFSAVMGLLWLSTVPLTNAIVAQVFGVRYLGMLSGLVFFSHQVGSFLGVWLGGKLFDATGAYDTVWGICILLGVLSALIHLPIDERSLETRRLATAH</sequence>
<dbReference type="AlphaFoldDB" id="W0SCL5"/>
<proteinExistence type="predicted"/>
<dbReference type="InterPro" id="IPR020846">
    <property type="entry name" value="MFS_dom"/>
</dbReference>
<name>W0SCL5_9PROT</name>
<feature type="transmembrane region" description="Helical" evidence="4">
    <location>
        <begin position="219"/>
        <end position="241"/>
    </location>
</feature>
<feature type="transmembrane region" description="Helical" evidence="4">
    <location>
        <begin position="310"/>
        <end position="332"/>
    </location>
</feature>
<dbReference type="InterPro" id="IPR011701">
    <property type="entry name" value="MFS"/>
</dbReference>